<keyword evidence="2" id="KW-1185">Reference proteome</keyword>
<dbReference type="Proteomes" id="UP000321746">
    <property type="component" value="Unassembled WGS sequence"/>
</dbReference>
<sequence>MTTGELSRQDYYNVPFSRDDFKVLAGLLRSLRGGFIMSINDRPEIRSVLAGYEMVSMPTRWNTGGGSGSRAYSINAEHRLLKRFQLCPD</sequence>
<protein>
    <recommendedName>
        <fullName evidence="3">DNA adenine methylase</fullName>
    </recommendedName>
</protein>
<dbReference type="RefSeq" id="WP_146889390.1">
    <property type="nucleotide sequence ID" value="NZ_BJYG01000029.1"/>
</dbReference>
<proteinExistence type="predicted"/>
<comment type="caution">
    <text evidence="1">The sequence shown here is derived from an EMBL/GenBank/DDBJ whole genome shotgun (WGS) entry which is preliminary data.</text>
</comment>
<organism evidence="1 2">
    <name type="scientific">Acetobacter oeni</name>
    <dbReference type="NCBI Taxonomy" id="304077"/>
    <lineage>
        <taxon>Bacteria</taxon>
        <taxon>Pseudomonadati</taxon>
        <taxon>Pseudomonadota</taxon>
        <taxon>Alphaproteobacteria</taxon>
        <taxon>Acetobacterales</taxon>
        <taxon>Acetobacteraceae</taxon>
        <taxon>Acetobacter</taxon>
    </lineage>
</organism>
<evidence type="ECO:0000313" key="2">
    <source>
        <dbReference type="Proteomes" id="UP000321746"/>
    </source>
</evidence>
<gene>
    <name evidence="1" type="ORF">AOE01nite_21450</name>
</gene>
<dbReference type="Gene3D" id="3.40.50.150">
    <property type="entry name" value="Vaccinia Virus protein VP39"/>
    <property type="match status" value="1"/>
</dbReference>
<evidence type="ECO:0008006" key="3">
    <source>
        <dbReference type="Google" id="ProtNLM"/>
    </source>
</evidence>
<name>A0A511XLW3_9PROT</name>
<accession>A0A511XLW3</accession>
<dbReference type="EMBL" id="BJYG01000029">
    <property type="protein sequence ID" value="GEN63921.1"/>
    <property type="molecule type" value="Genomic_DNA"/>
</dbReference>
<dbReference type="InterPro" id="IPR029063">
    <property type="entry name" value="SAM-dependent_MTases_sf"/>
</dbReference>
<dbReference type="OrthoDB" id="9805629at2"/>
<reference evidence="1 2" key="1">
    <citation type="submission" date="2019-07" db="EMBL/GenBank/DDBJ databases">
        <title>Whole genome shotgun sequence of Acetobacter oeni NBRC 105207.</title>
        <authorList>
            <person name="Hosoyama A."/>
            <person name="Uohara A."/>
            <person name="Ohji S."/>
            <person name="Ichikawa N."/>
        </authorList>
    </citation>
    <scope>NUCLEOTIDE SEQUENCE [LARGE SCALE GENOMIC DNA]</scope>
    <source>
        <strain evidence="1 2">NBRC 105207</strain>
    </source>
</reference>
<evidence type="ECO:0000313" key="1">
    <source>
        <dbReference type="EMBL" id="GEN63921.1"/>
    </source>
</evidence>
<dbReference type="AlphaFoldDB" id="A0A511XLW3"/>